<name>A0A382ETY4_9ZZZZ</name>
<dbReference type="GO" id="GO:0016887">
    <property type="term" value="F:ATP hydrolysis activity"/>
    <property type="evidence" value="ECO:0007669"/>
    <property type="project" value="InterPro"/>
</dbReference>
<feature type="non-terminal residue" evidence="2">
    <location>
        <position position="1"/>
    </location>
</feature>
<dbReference type="AlphaFoldDB" id="A0A382ETY4"/>
<dbReference type="InterPro" id="IPR052934">
    <property type="entry name" value="Methyl-DNA_Rec/Restrict_Enz"/>
</dbReference>
<feature type="domain" description="ATPase dynein-related AAA" evidence="1">
    <location>
        <begin position="1"/>
        <end position="121"/>
    </location>
</feature>
<gene>
    <name evidence="2" type="ORF">METZ01_LOCUS206121</name>
</gene>
<accession>A0A382ETY4</accession>
<dbReference type="SUPFAM" id="SSF52540">
    <property type="entry name" value="P-loop containing nucleoside triphosphate hydrolases"/>
    <property type="match status" value="1"/>
</dbReference>
<dbReference type="GO" id="GO:0005524">
    <property type="term" value="F:ATP binding"/>
    <property type="evidence" value="ECO:0007669"/>
    <property type="project" value="InterPro"/>
</dbReference>
<proteinExistence type="predicted"/>
<organism evidence="2">
    <name type="scientific">marine metagenome</name>
    <dbReference type="NCBI Taxonomy" id="408172"/>
    <lineage>
        <taxon>unclassified sequences</taxon>
        <taxon>metagenomes</taxon>
        <taxon>ecological metagenomes</taxon>
    </lineage>
</organism>
<dbReference type="InterPro" id="IPR011704">
    <property type="entry name" value="ATPase_dyneun-rel_AAA"/>
</dbReference>
<protein>
    <recommendedName>
        <fullName evidence="1">ATPase dynein-related AAA domain-containing protein</fullName>
    </recommendedName>
</protein>
<dbReference type="InterPro" id="IPR027417">
    <property type="entry name" value="P-loop_NTPase"/>
</dbReference>
<dbReference type="EMBL" id="UINC01045924">
    <property type="protein sequence ID" value="SVB53267.1"/>
    <property type="molecule type" value="Genomic_DNA"/>
</dbReference>
<sequence length="226" mass="26566">QFHQSYAYEDFIRGYRPSEDGKLKPVDGVFLKFCDTARADSDNSYFFIIDEINRGNLSKIFGELMFLIEKDKRGKTVKLADDNPENPLDRFSIPDNVFIIGTMNTADRSLAMVDYALRRRFVFYTLDPQFHSEKFKNYLSTHDVNENLINKIIDRLTALNETIARDEKYLGSGYKIGHSYFCPDNDTTNPDEEWYKKVIQFEIEPLLKEYWFDNLERAKNEVDSLL</sequence>
<dbReference type="Gene3D" id="3.40.50.300">
    <property type="entry name" value="P-loop containing nucleotide triphosphate hydrolases"/>
    <property type="match status" value="1"/>
</dbReference>
<evidence type="ECO:0000313" key="2">
    <source>
        <dbReference type="EMBL" id="SVB53267.1"/>
    </source>
</evidence>
<dbReference type="Pfam" id="PF07728">
    <property type="entry name" value="AAA_5"/>
    <property type="match status" value="1"/>
</dbReference>
<dbReference type="PANTHER" id="PTHR37291:SF1">
    <property type="entry name" value="TYPE IV METHYL-DIRECTED RESTRICTION ENZYME ECOKMCRB SUBUNIT"/>
    <property type="match status" value="1"/>
</dbReference>
<dbReference type="PANTHER" id="PTHR37291">
    <property type="entry name" value="5-METHYLCYTOSINE-SPECIFIC RESTRICTION ENZYME B"/>
    <property type="match status" value="1"/>
</dbReference>
<reference evidence="2" key="1">
    <citation type="submission" date="2018-05" db="EMBL/GenBank/DDBJ databases">
        <authorList>
            <person name="Lanie J.A."/>
            <person name="Ng W.-L."/>
            <person name="Kazmierczak K.M."/>
            <person name="Andrzejewski T.M."/>
            <person name="Davidsen T.M."/>
            <person name="Wayne K.J."/>
            <person name="Tettelin H."/>
            <person name="Glass J.I."/>
            <person name="Rusch D."/>
            <person name="Podicherti R."/>
            <person name="Tsui H.-C.T."/>
            <person name="Winkler M.E."/>
        </authorList>
    </citation>
    <scope>NUCLEOTIDE SEQUENCE</scope>
</reference>
<evidence type="ECO:0000259" key="1">
    <source>
        <dbReference type="Pfam" id="PF07728"/>
    </source>
</evidence>